<name>A0A8C0QPR2_CHEAB</name>
<protein>
    <submittedName>
        <fullName evidence="1">Uncharacterized protein</fullName>
    </submittedName>
</protein>
<dbReference type="AlphaFoldDB" id="A0A8C0QPR2"/>
<sequence length="57" mass="6727">MESLKVKTLRKLTTIWHQTPNWHSTLHPRTPEFKQSASLSLPSSWDYRCLPQHLTPD</sequence>
<dbReference type="Ensembl" id="ENSCABT00000030078.1">
    <property type="protein sequence ID" value="ENSCABP00000027464.1"/>
    <property type="gene ID" value="ENSCABG00000020178.1"/>
</dbReference>
<organism evidence="1 2">
    <name type="scientific">Chelonoidis abingdonii</name>
    <name type="common">Abingdon island giant tortoise</name>
    <name type="synonym">Testudo abingdonii</name>
    <dbReference type="NCBI Taxonomy" id="106734"/>
    <lineage>
        <taxon>Eukaryota</taxon>
        <taxon>Metazoa</taxon>
        <taxon>Chordata</taxon>
        <taxon>Craniata</taxon>
        <taxon>Vertebrata</taxon>
        <taxon>Euteleostomi</taxon>
        <taxon>Archelosauria</taxon>
        <taxon>Testudinata</taxon>
        <taxon>Testudines</taxon>
        <taxon>Cryptodira</taxon>
        <taxon>Durocryptodira</taxon>
        <taxon>Testudinoidea</taxon>
        <taxon>Testudinidae</taxon>
        <taxon>Chelonoidis</taxon>
    </lineage>
</organism>
<proteinExistence type="predicted"/>
<reference evidence="1" key="2">
    <citation type="submission" date="2025-09" db="UniProtKB">
        <authorList>
            <consortium name="Ensembl"/>
        </authorList>
    </citation>
    <scope>IDENTIFICATION</scope>
</reference>
<keyword evidence="2" id="KW-1185">Reference proteome</keyword>
<reference evidence="1" key="1">
    <citation type="submission" date="2025-08" db="UniProtKB">
        <authorList>
            <consortium name="Ensembl"/>
        </authorList>
    </citation>
    <scope>IDENTIFICATION</scope>
</reference>
<dbReference type="Proteomes" id="UP000694404">
    <property type="component" value="Unplaced"/>
</dbReference>
<evidence type="ECO:0000313" key="2">
    <source>
        <dbReference type="Proteomes" id="UP000694404"/>
    </source>
</evidence>
<accession>A0A8C0QPR2</accession>
<evidence type="ECO:0000313" key="1">
    <source>
        <dbReference type="Ensembl" id="ENSCABP00000027464.1"/>
    </source>
</evidence>